<dbReference type="RefSeq" id="WP_124843528.1">
    <property type="nucleotide sequence ID" value="NZ_RQZG01000004.1"/>
</dbReference>
<organism evidence="7 8">
    <name type="scientific">Arachnia propionica</name>
    <dbReference type="NCBI Taxonomy" id="1750"/>
    <lineage>
        <taxon>Bacteria</taxon>
        <taxon>Bacillati</taxon>
        <taxon>Actinomycetota</taxon>
        <taxon>Actinomycetes</taxon>
        <taxon>Propionibacteriales</taxon>
        <taxon>Propionibacteriaceae</taxon>
        <taxon>Arachnia</taxon>
    </lineage>
</organism>
<keyword evidence="5 6" id="KW-0472">Membrane</keyword>
<evidence type="ECO:0000256" key="3">
    <source>
        <dbReference type="ARBA" id="ARBA00022692"/>
    </source>
</evidence>
<evidence type="ECO:0000256" key="4">
    <source>
        <dbReference type="ARBA" id="ARBA00022989"/>
    </source>
</evidence>
<evidence type="ECO:0000313" key="8">
    <source>
        <dbReference type="Proteomes" id="UP000280819"/>
    </source>
</evidence>
<gene>
    <name evidence="7" type="ORF">EII34_04920</name>
</gene>
<evidence type="ECO:0000256" key="5">
    <source>
        <dbReference type="ARBA" id="ARBA00023136"/>
    </source>
</evidence>
<comment type="subcellular location">
    <subcellularLocation>
        <location evidence="1">Membrane</location>
        <topology evidence="1">Multi-pass membrane protein</topology>
    </subcellularLocation>
</comment>
<dbReference type="OrthoDB" id="3251998at2"/>
<feature type="transmembrane region" description="Helical" evidence="6">
    <location>
        <begin position="205"/>
        <end position="225"/>
    </location>
</feature>
<dbReference type="PANTHER" id="PTHR34857:SF2">
    <property type="entry name" value="SLL0384 PROTEIN"/>
    <property type="match status" value="1"/>
</dbReference>
<evidence type="ECO:0000256" key="6">
    <source>
        <dbReference type="SAM" id="Phobius"/>
    </source>
</evidence>
<proteinExistence type="predicted"/>
<dbReference type="Pfam" id="PF02361">
    <property type="entry name" value="CbiQ"/>
    <property type="match status" value="1"/>
</dbReference>
<dbReference type="CDD" id="cd16914">
    <property type="entry name" value="EcfT"/>
    <property type="match status" value="1"/>
</dbReference>
<sequence>MFDVRVLVVSVVLMDALVLASLPRHVDLIAALVLIGLLILHRLWRQFAWLLVTAALLLGTAQVLRLLQGPVAGALGIAVTFVWRYCLAGAFGWFLITVVRPTEFVAAMTRLRLPRFLLVPIAVVLRFIPTVATEARAIGDAMRMRGLVTGPWSMVRHPIRTSEHLVIPLLAAAVRAGDELTASALSRGFGSSSGRTTIVDLRLGLADLLLAVVVAVVAAHAFGILP</sequence>
<keyword evidence="4 6" id="KW-1133">Transmembrane helix</keyword>
<dbReference type="Proteomes" id="UP000280819">
    <property type="component" value="Unassembled WGS sequence"/>
</dbReference>
<dbReference type="GO" id="GO:0005886">
    <property type="term" value="C:plasma membrane"/>
    <property type="evidence" value="ECO:0007669"/>
    <property type="project" value="UniProtKB-ARBA"/>
</dbReference>
<evidence type="ECO:0000256" key="2">
    <source>
        <dbReference type="ARBA" id="ARBA00022475"/>
    </source>
</evidence>
<dbReference type="PANTHER" id="PTHR34857">
    <property type="entry name" value="SLL0384 PROTEIN"/>
    <property type="match status" value="1"/>
</dbReference>
<evidence type="ECO:0000313" key="7">
    <source>
        <dbReference type="EMBL" id="RRD06029.1"/>
    </source>
</evidence>
<keyword evidence="2" id="KW-1003">Cell membrane</keyword>
<name>A0A3P1T9H1_9ACTN</name>
<feature type="transmembrane region" description="Helical" evidence="6">
    <location>
        <begin position="71"/>
        <end position="96"/>
    </location>
</feature>
<dbReference type="AlphaFoldDB" id="A0A3P1T9H1"/>
<protein>
    <submittedName>
        <fullName evidence="7">Energy-coupling factor transporter transmembrane protein EcfT</fullName>
    </submittedName>
</protein>
<comment type="caution">
    <text evidence="7">The sequence shown here is derived from an EMBL/GenBank/DDBJ whole genome shotgun (WGS) entry which is preliminary data.</text>
</comment>
<dbReference type="InterPro" id="IPR003339">
    <property type="entry name" value="ABC/ECF_trnsptr_transmembrane"/>
</dbReference>
<keyword evidence="3 6" id="KW-0812">Transmembrane</keyword>
<dbReference type="EMBL" id="RQZG01000004">
    <property type="protein sequence ID" value="RRD06029.1"/>
    <property type="molecule type" value="Genomic_DNA"/>
</dbReference>
<reference evidence="7 8" key="1">
    <citation type="submission" date="2018-11" db="EMBL/GenBank/DDBJ databases">
        <title>Genomes From Bacteria Associated with the Canine Oral Cavity: a Test Case for Automated Genome-Based Taxonomic Assignment.</title>
        <authorList>
            <person name="Coil D.A."/>
            <person name="Jospin G."/>
            <person name="Darling A.E."/>
            <person name="Wallis C."/>
            <person name="Davis I.J."/>
            <person name="Harris S."/>
            <person name="Eisen J.A."/>
            <person name="Holcombe L.J."/>
            <person name="O'Flynn C."/>
        </authorList>
    </citation>
    <scope>NUCLEOTIDE SEQUENCE [LARGE SCALE GENOMIC DNA]</scope>
    <source>
        <strain evidence="7 8">OH887_COT-365</strain>
    </source>
</reference>
<feature type="transmembrane region" description="Helical" evidence="6">
    <location>
        <begin position="116"/>
        <end position="135"/>
    </location>
</feature>
<feature type="transmembrane region" description="Helical" evidence="6">
    <location>
        <begin position="44"/>
        <end position="64"/>
    </location>
</feature>
<dbReference type="InterPro" id="IPR051611">
    <property type="entry name" value="ECF_transporter_component"/>
</dbReference>
<accession>A0A3P1T9H1</accession>
<evidence type="ECO:0000256" key="1">
    <source>
        <dbReference type="ARBA" id="ARBA00004141"/>
    </source>
</evidence>